<feature type="transmembrane region" description="Helical" evidence="5">
    <location>
        <begin position="106"/>
        <end position="128"/>
    </location>
</feature>
<evidence type="ECO:0000313" key="7">
    <source>
        <dbReference type="Proteomes" id="UP000323426"/>
    </source>
</evidence>
<dbReference type="Proteomes" id="UP000323426">
    <property type="component" value="Unassembled WGS sequence"/>
</dbReference>
<feature type="transmembrane region" description="Helical" evidence="5">
    <location>
        <begin position="40"/>
        <end position="59"/>
    </location>
</feature>
<evidence type="ECO:0000256" key="1">
    <source>
        <dbReference type="ARBA" id="ARBA00004141"/>
    </source>
</evidence>
<evidence type="ECO:0000256" key="3">
    <source>
        <dbReference type="ARBA" id="ARBA00022989"/>
    </source>
</evidence>
<dbReference type="GO" id="GO:0005886">
    <property type="term" value="C:plasma membrane"/>
    <property type="evidence" value="ECO:0007669"/>
    <property type="project" value="UniProtKB-SubCell"/>
</dbReference>
<feature type="transmembrane region" description="Helical" evidence="5">
    <location>
        <begin position="71"/>
        <end position="94"/>
    </location>
</feature>
<comment type="caution">
    <text evidence="6">The sequence shown here is derived from an EMBL/GenBank/DDBJ whole genome shotgun (WGS) entry which is preliminary data.</text>
</comment>
<sequence length="266" mass="28308">MEILGYLASALIGISLGLIGGGGSILTVPVMVYLFGIPPLLATSYSLFIVGSTSLIGSINNYRKGLINLKAALYFGSASIFTVLVTRKFLVPLIPEQIVSIGEFTITASFLTMVLFGVLMLIAAVSMIKNPKTAAPERECTDCIRFFKLLGYGLSIGLVTGLLGAGGGFLLIPALVLLVKLPMKKAIGTSLLIITFNSLIGFAGDIGHFHIAWSFLITITLIAIAGIYLGGLLSKKLSGEKLKKGFGWFLLLMGIYIVIKELLPIF</sequence>
<evidence type="ECO:0000256" key="4">
    <source>
        <dbReference type="ARBA" id="ARBA00023136"/>
    </source>
</evidence>
<feature type="transmembrane region" description="Helical" evidence="5">
    <location>
        <begin position="186"/>
        <end position="204"/>
    </location>
</feature>
<keyword evidence="2 5" id="KW-0812">Transmembrane</keyword>
<keyword evidence="3 5" id="KW-1133">Transmembrane helix</keyword>
<comment type="subcellular location">
    <subcellularLocation>
        <location evidence="5">Cell membrane</location>
        <topology evidence="5">Multi-pass membrane protein</topology>
    </subcellularLocation>
    <subcellularLocation>
        <location evidence="1">Membrane</location>
        <topology evidence="1">Multi-pass membrane protein</topology>
    </subcellularLocation>
</comment>
<keyword evidence="5" id="KW-1003">Cell membrane</keyword>
<feature type="transmembrane region" description="Helical" evidence="5">
    <location>
        <begin position="245"/>
        <end position="263"/>
    </location>
</feature>
<accession>A0A5M6DQV7</accession>
<name>A0A5M6DQV7_9BACT</name>
<protein>
    <recommendedName>
        <fullName evidence="5">Probable membrane transporter protein</fullName>
    </recommendedName>
</protein>
<comment type="similarity">
    <text evidence="5">Belongs to the 4-toluene sulfonate uptake permease (TSUP) (TC 2.A.102) family.</text>
</comment>
<keyword evidence="7" id="KW-1185">Reference proteome</keyword>
<dbReference type="EMBL" id="VWSF01000004">
    <property type="protein sequence ID" value="KAA5547845.1"/>
    <property type="molecule type" value="Genomic_DNA"/>
</dbReference>
<dbReference type="RefSeq" id="WP_150087763.1">
    <property type="nucleotide sequence ID" value="NZ_VWSF01000004.1"/>
</dbReference>
<dbReference type="InterPro" id="IPR002781">
    <property type="entry name" value="TM_pro_TauE-like"/>
</dbReference>
<evidence type="ECO:0000256" key="5">
    <source>
        <dbReference type="RuleBase" id="RU363041"/>
    </source>
</evidence>
<dbReference type="InterPro" id="IPR051598">
    <property type="entry name" value="TSUP/Inactive_protease-like"/>
</dbReference>
<gene>
    <name evidence="6" type="ORF">F0145_07855</name>
</gene>
<feature type="transmembrane region" description="Helical" evidence="5">
    <location>
        <begin position="7"/>
        <end position="34"/>
    </location>
</feature>
<feature type="transmembrane region" description="Helical" evidence="5">
    <location>
        <begin position="149"/>
        <end position="174"/>
    </location>
</feature>
<feature type="transmembrane region" description="Helical" evidence="5">
    <location>
        <begin position="211"/>
        <end position="233"/>
    </location>
</feature>
<reference evidence="6 7" key="1">
    <citation type="submission" date="2019-09" db="EMBL/GenBank/DDBJ databases">
        <title>Genome sequence and assembly of Adhaeribacter sp.</title>
        <authorList>
            <person name="Chhetri G."/>
        </authorList>
    </citation>
    <scope>NUCLEOTIDE SEQUENCE [LARGE SCALE GENOMIC DNA]</scope>
    <source>
        <strain evidence="6 7">DK36</strain>
    </source>
</reference>
<dbReference type="PANTHER" id="PTHR43701">
    <property type="entry name" value="MEMBRANE TRANSPORTER PROTEIN MJ0441-RELATED"/>
    <property type="match status" value="1"/>
</dbReference>
<dbReference type="Pfam" id="PF01925">
    <property type="entry name" value="TauE"/>
    <property type="match status" value="1"/>
</dbReference>
<keyword evidence="4 5" id="KW-0472">Membrane</keyword>
<proteinExistence type="inferred from homology"/>
<dbReference type="AlphaFoldDB" id="A0A5M6DQV7"/>
<dbReference type="PANTHER" id="PTHR43701:SF2">
    <property type="entry name" value="MEMBRANE TRANSPORTER PROTEIN YJNA-RELATED"/>
    <property type="match status" value="1"/>
</dbReference>
<organism evidence="6 7">
    <name type="scientific">Adhaeribacter rhizoryzae</name>
    <dbReference type="NCBI Taxonomy" id="2607907"/>
    <lineage>
        <taxon>Bacteria</taxon>
        <taxon>Pseudomonadati</taxon>
        <taxon>Bacteroidota</taxon>
        <taxon>Cytophagia</taxon>
        <taxon>Cytophagales</taxon>
        <taxon>Hymenobacteraceae</taxon>
        <taxon>Adhaeribacter</taxon>
    </lineage>
</organism>
<evidence type="ECO:0000313" key="6">
    <source>
        <dbReference type="EMBL" id="KAA5547845.1"/>
    </source>
</evidence>
<evidence type="ECO:0000256" key="2">
    <source>
        <dbReference type="ARBA" id="ARBA00022692"/>
    </source>
</evidence>